<proteinExistence type="predicted"/>
<protein>
    <recommendedName>
        <fullName evidence="2">DUF5655 domain-containing protein</fullName>
    </recommendedName>
</protein>
<comment type="caution">
    <text evidence="1">The sequence shown here is derived from an EMBL/GenBank/DDBJ whole genome shotgun (WGS) entry which is preliminary data.</text>
</comment>
<evidence type="ECO:0000313" key="1">
    <source>
        <dbReference type="EMBL" id="MPM46606.1"/>
    </source>
</evidence>
<sequence>MRDISEIGHWGNGDYKVQVSNDENLEYIMSLIKQALL</sequence>
<organism evidence="1">
    <name type="scientific">bioreactor metagenome</name>
    <dbReference type="NCBI Taxonomy" id="1076179"/>
    <lineage>
        <taxon>unclassified sequences</taxon>
        <taxon>metagenomes</taxon>
        <taxon>ecological metagenomes</taxon>
    </lineage>
</organism>
<reference evidence="1" key="1">
    <citation type="submission" date="2019-08" db="EMBL/GenBank/DDBJ databases">
        <authorList>
            <person name="Kucharzyk K."/>
            <person name="Murdoch R.W."/>
            <person name="Higgins S."/>
            <person name="Loffler F."/>
        </authorList>
    </citation>
    <scope>NUCLEOTIDE SEQUENCE</scope>
</reference>
<name>A0A645A105_9ZZZZ</name>
<dbReference type="AlphaFoldDB" id="A0A645A105"/>
<dbReference type="EMBL" id="VSSQ01011345">
    <property type="protein sequence ID" value="MPM46606.1"/>
    <property type="molecule type" value="Genomic_DNA"/>
</dbReference>
<accession>A0A645A105</accession>
<gene>
    <name evidence="1" type="ORF">SDC9_93311</name>
</gene>
<evidence type="ECO:0008006" key="2">
    <source>
        <dbReference type="Google" id="ProtNLM"/>
    </source>
</evidence>